<keyword evidence="5" id="KW-1185">Reference proteome</keyword>
<reference evidence="4 5" key="1">
    <citation type="submission" date="2016-03" db="EMBL/GenBank/DDBJ databases">
        <title>Genome sequencing of Psychrobacter alimentarius PAMC 27889.</title>
        <authorList>
            <person name="Lee J."/>
            <person name="Kim O.-S."/>
        </authorList>
    </citation>
    <scope>NUCLEOTIDE SEQUENCE [LARGE SCALE GENOMIC DNA]</scope>
    <source>
        <strain evidence="4 5">PAMC 27889</strain>
    </source>
</reference>
<dbReference type="GeneID" id="33059700"/>
<dbReference type="InterPro" id="IPR036770">
    <property type="entry name" value="Ankyrin_rpt-contain_sf"/>
</dbReference>
<evidence type="ECO:0000313" key="4">
    <source>
        <dbReference type="EMBL" id="AMT96878.1"/>
    </source>
</evidence>
<sequence>MKMTKQRREEISKRYQELYEQDPELRVAHANRKGDIDFLNNIFLIDNLLAISAVTEEAKWNWLHRSLMHIPNQAKEWTGTPLTTVKFYIDKGVTINAQDRYGMTPLHYAMRGKNAEAAIALLEAGADPNIPNRDNVIPLAMIGGMPERLDLLKLMLDKGANTHYKNGNNELSIVNSMKKHLGRQEKFIPVIQLLEQYASI</sequence>
<evidence type="ECO:0000256" key="2">
    <source>
        <dbReference type="ARBA" id="ARBA00023043"/>
    </source>
</evidence>
<proteinExistence type="predicted"/>
<keyword evidence="2 3" id="KW-0040">ANK repeat</keyword>
<dbReference type="InterPro" id="IPR050745">
    <property type="entry name" value="Multifunctional_regulatory"/>
</dbReference>
<dbReference type="Pfam" id="PF12796">
    <property type="entry name" value="Ank_2"/>
    <property type="match status" value="1"/>
</dbReference>
<dbReference type="PANTHER" id="PTHR24189:SF50">
    <property type="entry name" value="ANKYRIN REPEAT AND SOCS BOX PROTEIN 2"/>
    <property type="match status" value="1"/>
</dbReference>
<protein>
    <recommendedName>
        <fullName evidence="6">Ankyrin repeat protein</fullName>
    </recommendedName>
</protein>
<feature type="repeat" description="ANK" evidence="3">
    <location>
        <begin position="101"/>
        <end position="133"/>
    </location>
</feature>
<dbReference type="SMART" id="SM00248">
    <property type="entry name" value="ANK"/>
    <property type="match status" value="2"/>
</dbReference>
<accession>A0ABM5ZXQ6</accession>
<dbReference type="PROSITE" id="PS50088">
    <property type="entry name" value="ANK_REPEAT"/>
    <property type="match status" value="1"/>
</dbReference>
<dbReference type="PROSITE" id="PS50297">
    <property type="entry name" value="ANK_REP_REGION"/>
    <property type="match status" value="1"/>
</dbReference>
<name>A0ABM5ZXQ6_9GAMM</name>
<evidence type="ECO:0000256" key="3">
    <source>
        <dbReference type="PROSITE-ProRule" id="PRU00023"/>
    </source>
</evidence>
<evidence type="ECO:0000313" key="5">
    <source>
        <dbReference type="Proteomes" id="UP000076104"/>
    </source>
</evidence>
<dbReference type="Proteomes" id="UP000076104">
    <property type="component" value="Chromosome"/>
</dbReference>
<dbReference type="InterPro" id="IPR002110">
    <property type="entry name" value="Ankyrin_rpt"/>
</dbReference>
<gene>
    <name evidence="4" type="ORF">A3K91_1272</name>
</gene>
<keyword evidence="1" id="KW-0677">Repeat</keyword>
<dbReference type="EMBL" id="CP014945">
    <property type="protein sequence ID" value="AMT96878.1"/>
    <property type="molecule type" value="Genomic_DNA"/>
</dbReference>
<dbReference type="Gene3D" id="1.25.40.20">
    <property type="entry name" value="Ankyrin repeat-containing domain"/>
    <property type="match status" value="1"/>
</dbReference>
<evidence type="ECO:0000256" key="1">
    <source>
        <dbReference type="ARBA" id="ARBA00022737"/>
    </source>
</evidence>
<dbReference type="RefSeq" id="WP_208855363.1">
    <property type="nucleotide sequence ID" value="NZ_CP014945.1"/>
</dbReference>
<dbReference type="PANTHER" id="PTHR24189">
    <property type="entry name" value="MYOTROPHIN"/>
    <property type="match status" value="1"/>
</dbReference>
<evidence type="ECO:0008006" key="6">
    <source>
        <dbReference type="Google" id="ProtNLM"/>
    </source>
</evidence>
<dbReference type="SUPFAM" id="SSF48403">
    <property type="entry name" value="Ankyrin repeat"/>
    <property type="match status" value="1"/>
</dbReference>
<organism evidence="4 5">
    <name type="scientific">Psychrobacter alimentarius</name>
    <dbReference type="NCBI Taxonomy" id="261164"/>
    <lineage>
        <taxon>Bacteria</taxon>
        <taxon>Pseudomonadati</taxon>
        <taxon>Pseudomonadota</taxon>
        <taxon>Gammaproteobacteria</taxon>
        <taxon>Moraxellales</taxon>
        <taxon>Moraxellaceae</taxon>
        <taxon>Psychrobacter</taxon>
    </lineage>
</organism>